<keyword evidence="7 8" id="KW-0067">ATP-binding</keyword>
<reference evidence="12 13" key="1">
    <citation type="journal article" date="2024" name="G3 (Bethesda)">
        <title>Genome assembly of Hibiscus sabdariffa L. provides insights into metabolisms of medicinal natural products.</title>
        <authorList>
            <person name="Kim T."/>
        </authorList>
    </citation>
    <scope>NUCLEOTIDE SEQUENCE [LARGE SCALE GENOMIC DNA]</scope>
    <source>
        <strain evidence="12">TK-2024</strain>
        <tissue evidence="12">Old leaves</tissue>
    </source>
</reference>
<evidence type="ECO:0000256" key="3">
    <source>
        <dbReference type="ARBA" id="ARBA00022527"/>
    </source>
</evidence>
<dbReference type="PROSITE" id="PS00107">
    <property type="entry name" value="PROTEIN_KINASE_ATP"/>
    <property type="match status" value="1"/>
</dbReference>
<evidence type="ECO:0000313" key="12">
    <source>
        <dbReference type="EMBL" id="KAK9027116.1"/>
    </source>
</evidence>
<keyword evidence="10" id="KW-0812">Transmembrane</keyword>
<evidence type="ECO:0000256" key="2">
    <source>
        <dbReference type="ARBA" id="ARBA00006234"/>
    </source>
</evidence>
<dbReference type="PROSITE" id="PS00108">
    <property type="entry name" value="PROTEIN_KINASE_ST"/>
    <property type="match status" value="1"/>
</dbReference>
<dbReference type="InterPro" id="IPR017441">
    <property type="entry name" value="Protein_kinase_ATP_BS"/>
</dbReference>
<gene>
    <name evidence="12" type="ORF">V6N11_066960</name>
</gene>
<comment type="cofactor">
    <cofactor evidence="1">
        <name>Mn(2+)</name>
        <dbReference type="ChEBI" id="CHEBI:29035"/>
    </cofactor>
</comment>
<protein>
    <recommendedName>
        <fullName evidence="11">Protein kinase domain-containing protein</fullName>
    </recommendedName>
</protein>
<name>A0ABR2SPH1_9ROSI</name>
<keyword evidence="10" id="KW-1133">Transmembrane helix</keyword>
<keyword evidence="3 9" id="KW-0723">Serine/threonine-protein kinase</keyword>
<keyword evidence="5 8" id="KW-0547">Nucleotide-binding</keyword>
<dbReference type="InterPro" id="IPR004041">
    <property type="entry name" value="NAF_dom"/>
</dbReference>
<dbReference type="InterPro" id="IPR000719">
    <property type="entry name" value="Prot_kinase_dom"/>
</dbReference>
<organism evidence="12 13">
    <name type="scientific">Hibiscus sabdariffa</name>
    <name type="common">roselle</name>
    <dbReference type="NCBI Taxonomy" id="183260"/>
    <lineage>
        <taxon>Eukaryota</taxon>
        <taxon>Viridiplantae</taxon>
        <taxon>Streptophyta</taxon>
        <taxon>Embryophyta</taxon>
        <taxon>Tracheophyta</taxon>
        <taxon>Spermatophyta</taxon>
        <taxon>Magnoliopsida</taxon>
        <taxon>eudicotyledons</taxon>
        <taxon>Gunneridae</taxon>
        <taxon>Pentapetalae</taxon>
        <taxon>rosids</taxon>
        <taxon>malvids</taxon>
        <taxon>Malvales</taxon>
        <taxon>Malvaceae</taxon>
        <taxon>Malvoideae</taxon>
        <taxon>Hibiscus</taxon>
    </lineage>
</organism>
<proteinExistence type="inferred from homology"/>
<dbReference type="SUPFAM" id="SSF56112">
    <property type="entry name" value="Protein kinase-like (PK-like)"/>
    <property type="match status" value="1"/>
</dbReference>
<evidence type="ECO:0000256" key="1">
    <source>
        <dbReference type="ARBA" id="ARBA00001936"/>
    </source>
</evidence>
<dbReference type="Pfam" id="PF03822">
    <property type="entry name" value="NAF"/>
    <property type="match status" value="1"/>
</dbReference>
<dbReference type="PANTHER" id="PTHR43895:SF91">
    <property type="entry name" value="CBL-INTERACTING SERINE_THREONINE-PROTEIN KINASE 6"/>
    <property type="match status" value="1"/>
</dbReference>
<keyword evidence="13" id="KW-1185">Reference proteome</keyword>
<dbReference type="Pfam" id="PF00069">
    <property type="entry name" value="Pkinase"/>
    <property type="match status" value="1"/>
</dbReference>
<dbReference type="InterPro" id="IPR008271">
    <property type="entry name" value="Ser/Thr_kinase_AS"/>
</dbReference>
<evidence type="ECO:0000256" key="5">
    <source>
        <dbReference type="ARBA" id="ARBA00022741"/>
    </source>
</evidence>
<keyword evidence="4" id="KW-0808">Transferase</keyword>
<comment type="caution">
    <text evidence="12">The sequence shown here is derived from an EMBL/GenBank/DDBJ whole genome shotgun (WGS) entry which is preliminary data.</text>
</comment>
<dbReference type="Gene3D" id="1.10.510.10">
    <property type="entry name" value="Transferase(Phosphotransferase) domain 1"/>
    <property type="match status" value="1"/>
</dbReference>
<dbReference type="PROSITE" id="PS50011">
    <property type="entry name" value="PROTEIN_KINASE_DOM"/>
    <property type="match status" value="1"/>
</dbReference>
<dbReference type="EMBL" id="JBBPBN010000012">
    <property type="protein sequence ID" value="KAK9027116.1"/>
    <property type="molecule type" value="Genomic_DNA"/>
</dbReference>
<keyword evidence="10" id="KW-0472">Membrane</keyword>
<dbReference type="CDD" id="cd12195">
    <property type="entry name" value="CIPK_C"/>
    <property type="match status" value="1"/>
</dbReference>
<evidence type="ECO:0000256" key="7">
    <source>
        <dbReference type="ARBA" id="ARBA00022840"/>
    </source>
</evidence>
<dbReference type="PANTHER" id="PTHR43895">
    <property type="entry name" value="CALCIUM/CALMODULIN-DEPENDENT PROTEIN KINASE KINASE-RELATED"/>
    <property type="match status" value="1"/>
</dbReference>
<feature type="binding site" evidence="8">
    <location>
        <position position="51"/>
    </location>
    <ligand>
        <name>ATP</name>
        <dbReference type="ChEBI" id="CHEBI:30616"/>
    </ligand>
</feature>
<evidence type="ECO:0000256" key="8">
    <source>
        <dbReference type="PROSITE-ProRule" id="PRU10141"/>
    </source>
</evidence>
<evidence type="ECO:0000256" key="4">
    <source>
        <dbReference type="ARBA" id="ARBA00022679"/>
    </source>
</evidence>
<evidence type="ECO:0000256" key="6">
    <source>
        <dbReference type="ARBA" id="ARBA00022777"/>
    </source>
</evidence>
<dbReference type="Gene3D" id="3.30.200.20">
    <property type="entry name" value="Phosphorylase Kinase, domain 1"/>
    <property type="match status" value="1"/>
</dbReference>
<evidence type="ECO:0000313" key="13">
    <source>
        <dbReference type="Proteomes" id="UP001396334"/>
    </source>
</evidence>
<feature type="transmembrane region" description="Helical" evidence="10">
    <location>
        <begin position="201"/>
        <end position="218"/>
    </location>
</feature>
<comment type="similarity">
    <text evidence="2">Belongs to the protein kinase superfamily. CAMK Ser/Thr protein kinase family. SNF1 subfamily.</text>
</comment>
<accession>A0ABR2SPH1</accession>
<evidence type="ECO:0000256" key="9">
    <source>
        <dbReference type="RuleBase" id="RU000304"/>
    </source>
</evidence>
<keyword evidence="6" id="KW-0418">Kinase</keyword>
<feature type="domain" description="Protein kinase" evidence="11">
    <location>
        <begin position="18"/>
        <end position="317"/>
    </location>
</feature>
<evidence type="ECO:0000256" key="10">
    <source>
        <dbReference type="SAM" id="Phobius"/>
    </source>
</evidence>
<dbReference type="SMART" id="SM00220">
    <property type="entry name" value="S_TKc"/>
    <property type="match status" value="1"/>
</dbReference>
<sequence length="383" mass="43496">MAEKATERDNPFFLHGKYELGRMLGYGAFAKVYHARNVHTGKSVAMKVVGKEKVIKAGMMEQIKREISVMKMVKHPNIVELHEVMASKSKIYFAMELVRGGELFSKVAKGRLEEDTARLYFQQLISAVDFCHSRGVYHRDLKPENLLLDEDGNLKVTDFGLSAFTDHLKQDGLLHTSCGTPAYVAPDVIGKKGYDGSKADIWSCGVILYVLLAGFLPFQDDNLITMYKKIYRGDFKCPPWFSPEARRARQRRQIIIEPRDFKCLPHLSPLFEEKKREDKQELRFATTKRASSVISRLEEVAKSVKFSVKKSESRVRLQRKERGRKGNLAVAADIFAVTPSLLVVEVKKDNGDTLEYNQFCSEELRPALKDIAWTSPADNSTLP</sequence>
<dbReference type="InterPro" id="IPR011009">
    <property type="entry name" value="Kinase-like_dom_sf"/>
</dbReference>
<dbReference type="Proteomes" id="UP001396334">
    <property type="component" value="Unassembled WGS sequence"/>
</dbReference>
<dbReference type="Gene3D" id="3.30.310.80">
    <property type="entry name" value="Kinase associated domain 1, KA1"/>
    <property type="match status" value="1"/>
</dbReference>
<evidence type="ECO:0000259" key="11">
    <source>
        <dbReference type="PROSITE" id="PS50011"/>
    </source>
</evidence>